<evidence type="ECO:0000259" key="1">
    <source>
        <dbReference type="PROSITE" id="PS51819"/>
    </source>
</evidence>
<dbReference type="PATRIC" id="fig|1280946.3.peg.1694"/>
<dbReference type="CDD" id="cd06587">
    <property type="entry name" value="VOC"/>
    <property type="match status" value="1"/>
</dbReference>
<feature type="domain" description="VOC" evidence="1">
    <location>
        <begin position="13"/>
        <end position="164"/>
    </location>
</feature>
<organism evidence="2 3">
    <name type="scientific">Hyphomonas beringensis</name>
    <dbReference type="NCBI Taxonomy" id="1280946"/>
    <lineage>
        <taxon>Bacteria</taxon>
        <taxon>Pseudomonadati</taxon>
        <taxon>Pseudomonadota</taxon>
        <taxon>Alphaproteobacteria</taxon>
        <taxon>Hyphomonadales</taxon>
        <taxon>Hyphomonadaceae</taxon>
        <taxon>Hyphomonas</taxon>
    </lineage>
</organism>
<dbReference type="InterPro" id="IPR004360">
    <property type="entry name" value="Glyas_Fos-R_dOase_dom"/>
</dbReference>
<dbReference type="Proteomes" id="UP000027037">
    <property type="component" value="Unassembled WGS sequence"/>
</dbReference>
<name>A0A062U928_9PROT</name>
<dbReference type="PANTHER" id="PTHR21366">
    <property type="entry name" value="GLYOXALASE FAMILY PROTEIN"/>
    <property type="match status" value="1"/>
</dbReference>
<dbReference type="AlphaFoldDB" id="A0A062U928"/>
<dbReference type="OrthoDB" id="9785698at2"/>
<dbReference type="RefSeq" id="WP_034795536.1">
    <property type="nucleotide sequence ID" value="NZ_AWFF01000034.1"/>
</dbReference>
<gene>
    <name evidence="2" type="ORF">HY29_13415</name>
</gene>
<dbReference type="SUPFAM" id="SSF54593">
    <property type="entry name" value="Glyoxalase/Bleomycin resistance protein/Dihydroxybiphenyl dioxygenase"/>
    <property type="match status" value="1"/>
</dbReference>
<dbReference type="PANTHER" id="PTHR21366:SF31">
    <property type="entry name" value="METALLOTHIOL TRANSFERASE FOSB"/>
    <property type="match status" value="1"/>
</dbReference>
<protein>
    <recommendedName>
        <fullName evidence="1">VOC domain-containing protein</fullName>
    </recommendedName>
</protein>
<dbReference type="eggNOG" id="COG0346">
    <property type="taxonomic scope" value="Bacteria"/>
</dbReference>
<dbReference type="InterPro" id="IPR037523">
    <property type="entry name" value="VOC_core"/>
</dbReference>
<dbReference type="EMBL" id="AWFF01000034">
    <property type="protein sequence ID" value="KCZ54792.1"/>
    <property type="molecule type" value="Genomic_DNA"/>
</dbReference>
<comment type="caution">
    <text evidence="2">The sequence shown here is derived from an EMBL/GenBank/DDBJ whole genome shotgun (WGS) entry which is preliminary data.</text>
</comment>
<dbReference type="STRING" id="1280946.HY29_13415"/>
<dbReference type="InterPro" id="IPR029068">
    <property type="entry name" value="Glyas_Bleomycin-R_OHBP_Dase"/>
</dbReference>
<keyword evidence="3" id="KW-1185">Reference proteome</keyword>
<dbReference type="InterPro" id="IPR050383">
    <property type="entry name" value="GlyoxalaseI/FosfomycinResist"/>
</dbReference>
<dbReference type="Gene3D" id="3.10.180.10">
    <property type="entry name" value="2,3-Dihydroxybiphenyl 1,2-Dioxygenase, domain 1"/>
    <property type="match status" value="1"/>
</dbReference>
<dbReference type="PROSITE" id="PS51819">
    <property type="entry name" value="VOC"/>
    <property type="match status" value="1"/>
</dbReference>
<proteinExistence type="predicted"/>
<sequence length="191" mass="21471">MTRPQNKEFEFLGVNHLALVCKDMARTVEFYRDLLGMPLIKTIDLPGGYGQHFFFDVGNGDCIAFFWFPDAPKAAPGVAAPEYLPTRGDIRSAHGSMNHIAINVAADKFDEYYEKLKAKGIDVTIILNHDDSDIQVSEEVTEDVFVRSVYFFDPDGICLELAAWTTEFEAHDVRHAPMRADGKPAEDMLHT</sequence>
<dbReference type="Pfam" id="PF00903">
    <property type="entry name" value="Glyoxalase"/>
    <property type="match status" value="1"/>
</dbReference>
<evidence type="ECO:0000313" key="3">
    <source>
        <dbReference type="Proteomes" id="UP000027037"/>
    </source>
</evidence>
<accession>A0A062U928</accession>
<evidence type="ECO:0000313" key="2">
    <source>
        <dbReference type="EMBL" id="KCZ54792.1"/>
    </source>
</evidence>
<reference evidence="2 3" key="1">
    <citation type="journal article" date="2014" name="Antonie Van Leeuwenhoek">
        <title>Hyphomonas beringensis sp. nov. and Hyphomonas chukchiensis sp. nov., isolated from surface seawater of the Bering Sea and Chukchi Sea.</title>
        <authorList>
            <person name="Li C."/>
            <person name="Lai Q."/>
            <person name="Li G."/>
            <person name="Dong C."/>
            <person name="Wang J."/>
            <person name="Liao Y."/>
            <person name="Shao Z."/>
        </authorList>
    </citation>
    <scope>NUCLEOTIDE SEQUENCE [LARGE SCALE GENOMIC DNA]</scope>
    <source>
        <strain evidence="2 3">25B14_1</strain>
    </source>
</reference>